<accession>A0AAV7SRR3</accession>
<evidence type="ECO:0000313" key="2">
    <source>
        <dbReference type="EMBL" id="KAJ1166784.1"/>
    </source>
</evidence>
<name>A0AAV7SRR3_PLEWA</name>
<keyword evidence="3" id="KW-1185">Reference proteome</keyword>
<evidence type="ECO:0000313" key="3">
    <source>
        <dbReference type="Proteomes" id="UP001066276"/>
    </source>
</evidence>
<comment type="caution">
    <text evidence="2">The sequence shown here is derived from an EMBL/GenBank/DDBJ whole genome shotgun (WGS) entry which is preliminary data.</text>
</comment>
<reference evidence="2" key="1">
    <citation type="journal article" date="2022" name="bioRxiv">
        <title>Sequencing and chromosome-scale assembly of the giantPleurodeles waltlgenome.</title>
        <authorList>
            <person name="Brown T."/>
            <person name="Elewa A."/>
            <person name="Iarovenko S."/>
            <person name="Subramanian E."/>
            <person name="Araus A.J."/>
            <person name="Petzold A."/>
            <person name="Susuki M."/>
            <person name="Suzuki K.-i.T."/>
            <person name="Hayashi T."/>
            <person name="Toyoda A."/>
            <person name="Oliveira C."/>
            <person name="Osipova E."/>
            <person name="Leigh N.D."/>
            <person name="Simon A."/>
            <person name="Yun M.H."/>
        </authorList>
    </citation>
    <scope>NUCLEOTIDE SEQUENCE</scope>
    <source>
        <strain evidence="2">20211129_DDA</strain>
        <tissue evidence="2">Liver</tissue>
    </source>
</reference>
<dbReference type="EMBL" id="JANPWB010000008">
    <property type="protein sequence ID" value="KAJ1166784.1"/>
    <property type="molecule type" value="Genomic_DNA"/>
</dbReference>
<sequence length="66" mass="6722">MGRRPGVSTCRCGLGGSQLCEGSALERRTTAAPQRGTGDSRAASSEDSDRLSAAGARPQGWEALSA</sequence>
<evidence type="ECO:0000256" key="1">
    <source>
        <dbReference type="SAM" id="MobiDB-lite"/>
    </source>
</evidence>
<proteinExistence type="predicted"/>
<organism evidence="2 3">
    <name type="scientific">Pleurodeles waltl</name>
    <name type="common">Iberian ribbed newt</name>
    <dbReference type="NCBI Taxonomy" id="8319"/>
    <lineage>
        <taxon>Eukaryota</taxon>
        <taxon>Metazoa</taxon>
        <taxon>Chordata</taxon>
        <taxon>Craniata</taxon>
        <taxon>Vertebrata</taxon>
        <taxon>Euteleostomi</taxon>
        <taxon>Amphibia</taxon>
        <taxon>Batrachia</taxon>
        <taxon>Caudata</taxon>
        <taxon>Salamandroidea</taxon>
        <taxon>Salamandridae</taxon>
        <taxon>Pleurodelinae</taxon>
        <taxon>Pleurodeles</taxon>
    </lineage>
</organism>
<feature type="region of interest" description="Disordered" evidence="1">
    <location>
        <begin position="25"/>
        <end position="66"/>
    </location>
</feature>
<protein>
    <submittedName>
        <fullName evidence="2">Uncharacterized protein</fullName>
    </submittedName>
</protein>
<gene>
    <name evidence="2" type="ORF">NDU88_007180</name>
</gene>
<dbReference type="Proteomes" id="UP001066276">
    <property type="component" value="Chromosome 4_2"/>
</dbReference>
<dbReference type="AlphaFoldDB" id="A0AAV7SRR3"/>